<feature type="region of interest" description="Allosteric domain" evidence="17">
    <location>
        <begin position="929"/>
        <end position="1070"/>
    </location>
</feature>
<evidence type="ECO:0000256" key="17">
    <source>
        <dbReference type="HAMAP-Rule" id="MF_01210"/>
    </source>
</evidence>
<evidence type="ECO:0000259" key="19">
    <source>
        <dbReference type="PROSITE" id="PS51855"/>
    </source>
</evidence>
<evidence type="ECO:0000256" key="4">
    <source>
        <dbReference type="ARBA" id="ARBA00022571"/>
    </source>
</evidence>
<evidence type="ECO:0000256" key="15">
    <source>
        <dbReference type="ARBA" id="ARBA00048816"/>
    </source>
</evidence>
<name>A0AAE3IPQ5_9BACI</name>
<dbReference type="PANTHER" id="PTHR11405">
    <property type="entry name" value="CARBAMOYLTRANSFERASE FAMILY MEMBER"/>
    <property type="match status" value="1"/>
</dbReference>
<feature type="binding site" evidence="17">
    <location>
        <position position="776"/>
    </location>
    <ligand>
        <name>ATP</name>
        <dbReference type="ChEBI" id="CHEBI:30616"/>
        <label>2</label>
    </ligand>
</feature>
<evidence type="ECO:0000256" key="9">
    <source>
        <dbReference type="ARBA" id="ARBA00022741"/>
    </source>
</evidence>
<dbReference type="Proteomes" id="UP001209318">
    <property type="component" value="Unassembled WGS sequence"/>
</dbReference>
<comment type="pathway">
    <text evidence="17">Pyrimidine metabolism; UMP biosynthesis via de novo pathway; (S)-dihydroorotate from bicarbonate: step 1/3.</text>
</comment>
<dbReference type="InterPro" id="IPR006275">
    <property type="entry name" value="CPSase_lsu"/>
</dbReference>
<dbReference type="Gene3D" id="3.30.470.20">
    <property type="entry name" value="ATP-grasp fold, B domain"/>
    <property type="match status" value="2"/>
</dbReference>
<feature type="domain" description="ATP-grasp" evidence="18">
    <location>
        <begin position="670"/>
        <end position="860"/>
    </location>
</feature>
<evidence type="ECO:0000256" key="5">
    <source>
        <dbReference type="ARBA" id="ARBA00022598"/>
    </source>
</evidence>
<reference evidence="20" key="1">
    <citation type="submission" date="2022-10" db="EMBL/GenBank/DDBJ databases">
        <title>Description of Fervidibacillus gen. nov. in the family Fervidibacillaceae fam. nov. with two species, Fervidibacillus albus sp. nov., and Fervidibacillus halotolerans sp. nov., isolated from tidal flat sediments.</title>
        <authorList>
            <person name="Kwon K.K."/>
            <person name="Yang S.-H."/>
        </authorList>
    </citation>
    <scope>NUCLEOTIDE SEQUENCE</scope>
    <source>
        <strain evidence="20">JCM 19140</strain>
    </source>
</reference>
<keyword evidence="11" id="KW-0460">Magnesium</keyword>
<dbReference type="GO" id="GO:0004087">
    <property type="term" value="F:carbamoyl-phosphate synthase (ammonia) activity"/>
    <property type="evidence" value="ECO:0007669"/>
    <property type="project" value="UniProtKB-EC"/>
</dbReference>
<dbReference type="HAMAP" id="MF_01210_A">
    <property type="entry name" value="CPSase_L_chain_A"/>
    <property type="match status" value="1"/>
</dbReference>
<evidence type="ECO:0000256" key="13">
    <source>
        <dbReference type="ARBA" id="ARBA00023211"/>
    </source>
</evidence>
<dbReference type="PROSITE" id="PS50975">
    <property type="entry name" value="ATP_GRASP"/>
    <property type="match status" value="2"/>
</dbReference>
<evidence type="ECO:0000256" key="8">
    <source>
        <dbReference type="ARBA" id="ARBA00022737"/>
    </source>
</evidence>
<dbReference type="FunFam" id="3.40.50.20:FF:000001">
    <property type="entry name" value="Carbamoyl-phosphate synthase large chain"/>
    <property type="match status" value="2"/>
</dbReference>
<feature type="region of interest" description="Carboxyphosphate synthetic domain" evidence="17">
    <location>
        <begin position="1"/>
        <end position="400"/>
    </location>
</feature>
<dbReference type="NCBIfam" id="TIGR01369">
    <property type="entry name" value="CPSaseII_lrg"/>
    <property type="match status" value="1"/>
</dbReference>
<organism evidence="20 21">
    <name type="scientific">Perspicuibacillus lycopersici</name>
    <dbReference type="NCBI Taxonomy" id="1325689"/>
    <lineage>
        <taxon>Bacteria</taxon>
        <taxon>Bacillati</taxon>
        <taxon>Bacillota</taxon>
        <taxon>Bacilli</taxon>
        <taxon>Bacillales</taxon>
        <taxon>Bacillaceae</taxon>
        <taxon>Perspicuibacillus</taxon>
    </lineage>
</organism>
<dbReference type="GO" id="GO:0004088">
    <property type="term" value="F:carbamoyl-phosphate synthase (glutamine-hydrolyzing) activity"/>
    <property type="evidence" value="ECO:0007669"/>
    <property type="project" value="UniProtKB-UniRule"/>
</dbReference>
<feature type="binding site" evidence="17">
    <location>
        <position position="706"/>
    </location>
    <ligand>
        <name>ATP</name>
        <dbReference type="ChEBI" id="CHEBI:30616"/>
        <label>2</label>
    </ligand>
</feature>
<dbReference type="GO" id="GO:0005737">
    <property type="term" value="C:cytoplasm"/>
    <property type="evidence" value="ECO:0007669"/>
    <property type="project" value="TreeGrafter"/>
</dbReference>
<feature type="binding site" evidence="17">
    <location>
        <position position="819"/>
    </location>
    <ligand>
        <name>Mn(2+)</name>
        <dbReference type="ChEBI" id="CHEBI:29035"/>
        <label>3</label>
    </ligand>
</feature>
<keyword evidence="6 17" id="KW-0028">Amino-acid biosynthesis</keyword>
<dbReference type="GO" id="GO:0006526">
    <property type="term" value="P:L-arginine biosynthetic process"/>
    <property type="evidence" value="ECO:0007669"/>
    <property type="project" value="UniProtKB-UniRule"/>
</dbReference>
<dbReference type="GO" id="GO:0005524">
    <property type="term" value="F:ATP binding"/>
    <property type="evidence" value="ECO:0007669"/>
    <property type="project" value="UniProtKB-UniRule"/>
</dbReference>
<dbReference type="InterPro" id="IPR013815">
    <property type="entry name" value="ATP_grasp_subdomain_1"/>
</dbReference>
<dbReference type="RefSeq" id="WP_263071308.1">
    <property type="nucleotide sequence ID" value="NZ_JAOUSF010000001.1"/>
</dbReference>
<feature type="binding site" evidence="17">
    <location>
        <position position="214"/>
    </location>
    <ligand>
        <name>ATP</name>
        <dbReference type="ChEBI" id="CHEBI:30616"/>
        <label>1</label>
    </ligand>
</feature>
<feature type="binding site" evidence="17">
    <location>
        <position position="207"/>
    </location>
    <ligand>
        <name>ATP</name>
        <dbReference type="ChEBI" id="CHEBI:30616"/>
        <label>1</label>
    </ligand>
</feature>
<dbReference type="GO" id="GO:0044205">
    <property type="term" value="P:'de novo' UMP biosynthetic process"/>
    <property type="evidence" value="ECO:0007669"/>
    <property type="project" value="UniProtKB-UniRule"/>
</dbReference>
<feature type="binding site" evidence="17">
    <location>
        <position position="299"/>
    </location>
    <ligand>
        <name>Mg(2+)</name>
        <dbReference type="ChEBI" id="CHEBI:18420"/>
        <label>2</label>
    </ligand>
</feature>
<comment type="similarity">
    <text evidence="3 17">Belongs to the CarB family.</text>
</comment>
<feature type="binding site" evidence="17">
    <location>
        <position position="831"/>
    </location>
    <ligand>
        <name>Mn(2+)</name>
        <dbReference type="ChEBI" id="CHEBI:29035"/>
        <label>3</label>
    </ligand>
</feature>
<dbReference type="Gene3D" id="3.40.50.20">
    <property type="match status" value="2"/>
</dbReference>
<keyword evidence="7" id="KW-0479">Metal-binding</keyword>
<feature type="binding site" evidence="17">
    <location>
        <position position="209"/>
    </location>
    <ligand>
        <name>ATP</name>
        <dbReference type="ChEBI" id="CHEBI:30616"/>
        <label>1</label>
    </ligand>
</feature>
<dbReference type="InterPro" id="IPR005479">
    <property type="entry name" value="CPAse_ATP-bd"/>
</dbReference>
<dbReference type="Gene3D" id="1.10.1030.10">
    <property type="entry name" value="Carbamoyl-phosphate synthetase, large subunit oligomerisation domain"/>
    <property type="match status" value="1"/>
</dbReference>
<feature type="binding site" evidence="17">
    <location>
        <position position="833"/>
    </location>
    <ligand>
        <name>Mg(2+)</name>
        <dbReference type="ChEBI" id="CHEBI:18420"/>
        <label>4</label>
    </ligand>
</feature>
<dbReference type="InterPro" id="IPR005483">
    <property type="entry name" value="CPSase_dom"/>
</dbReference>
<keyword evidence="8 17" id="KW-0677">Repeat</keyword>
<dbReference type="InterPro" id="IPR011607">
    <property type="entry name" value="MGS-like_dom"/>
</dbReference>
<feature type="binding site" evidence="17">
    <location>
        <position position="241"/>
    </location>
    <ligand>
        <name>ATP</name>
        <dbReference type="ChEBI" id="CHEBI:30616"/>
        <label>1</label>
    </ligand>
</feature>
<feature type="binding site" evidence="17">
    <location>
        <position position="819"/>
    </location>
    <ligand>
        <name>ATP</name>
        <dbReference type="ChEBI" id="CHEBI:30616"/>
        <label>2</label>
    </ligand>
</feature>
<dbReference type="FunFam" id="1.10.1030.10:FF:000002">
    <property type="entry name" value="Carbamoyl-phosphate synthase large chain"/>
    <property type="match status" value="1"/>
</dbReference>
<evidence type="ECO:0000256" key="10">
    <source>
        <dbReference type="ARBA" id="ARBA00022840"/>
    </source>
</evidence>
<feature type="binding site" evidence="17">
    <location>
        <position position="242"/>
    </location>
    <ligand>
        <name>ATP</name>
        <dbReference type="ChEBI" id="CHEBI:30616"/>
        <label>1</label>
    </ligand>
</feature>
<evidence type="ECO:0000256" key="16">
    <source>
        <dbReference type="ARBA" id="ARBA00060037"/>
    </source>
</evidence>
<feature type="binding site" evidence="17">
    <location>
        <position position="297"/>
    </location>
    <ligand>
        <name>ATP</name>
        <dbReference type="ChEBI" id="CHEBI:30616"/>
        <label>1</label>
    </ligand>
</feature>
<dbReference type="PROSITE" id="PS00866">
    <property type="entry name" value="CPSASE_1"/>
    <property type="match status" value="2"/>
</dbReference>
<evidence type="ECO:0000256" key="2">
    <source>
        <dbReference type="ARBA" id="ARBA00005077"/>
    </source>
</evidence>
<dbReference type="EMBL" id="JAOUSF010000001">
    <property type="protein sequence ID" value="MCU9612172.1"/>
    <property type="molecule type" value="Genomic_DNA"/>
</dbReference>
<feature type="binding site" evidence="17">
    <location>
        <position position="283"/>
    </location>
    <ligand>
        <name>Mg(2+)</name>
        <dbReference type="ChEBI" id="CHEBI:18420"/>
        <label>1</label>
    </ligand>
</feature>
<feature type="binding site" evidence="17">
    <location>
        <position position="175"/>
    </location>
    <ligand>
        <name>ATP</name>
        <dbReference type="ChEBI" id="CHEBI:30616"/>
        <label>1</label>
    </ligand>
</feature>
<dbReference type="Gene3D" id="3.30.1490.20">
    <property type="entry name" value="ATP-grasp fold, A domain"/>
    <property type="match status" value="1"/>
</dbReference>
<dbReference type="InterPro" id="IPR058047">
    <property type="entry name" value="CPSase_preATP-grasp"/>
</dbReference>
<evidence type="ECO:0000256" key="7">
    <source>
        <dbReference type="ARBA" id="ARBA00022723"/>
    </source>
</evidence>
<dbReference type="InterPro" id="IPR016185">
    <property type="entry name" value="PreATP-grasp_dom_sf"/>
</dbReference>
<sequence>MKRTDIQTILVIGSGPIVIGQAAEFDYAGTQACLALKEEGYRVILVNSNPATIMTDTEIADVVYIEPLTLEFVSRIIRKERPDALLPTLGGQTGLNLAVQLANSGILQQYNVEILGTKLSSIEKAEDRELFRNLMNEIGEPVPESAIVHSLEEAKSFVENIGFPVIVRPAFTLGGTGGGICENDQDLIDIVQSGLKNSPVHQILLEQSIAGYKEIEYEVMRDSNDQAIVVCNMENIDPVGIHTGDSIVVAPSQTLSDREYQLLRNVSLKIIRALEIEGGCNVQIALDPNSFQYYIIEVNPRVSRSSALASKATGYPIAKLAAKIAVGLTLDEMMNPVTGKTYAMFEPTLDYIVTKIPRWPFDKFESAKRTLGTQMKATGEVMAIGRTFEESLLKAIRSLEANVYHIELNNPEQVDDKLLEKRIRKAGDERLFYIGEALRRGVTIEKIHDWSAIDLFFLYKMANIIKLENELRSNKDNVELLKTAKKKGFSDKTIAKLWGINESNVYEIRKTNGIMPVYKTVDTCAAEFEASTPYYYGTYEEENESIKTEKESILVLGSGPIRIGQGVEFDYATVHSVWAIKEAGYEAIIINNNPETVSTDFSISDKLYFEPLTIEDVMHVIEIEQPKGVVVQFGGQTAINLASMLVERGVEIIGTSLADVDRAENRQKFEETLEAIHIPQPLGKTALSIEEAIRIAKQIGYPVLVRPSYVLGGRAMEIVYHEEELLYYMQNAVNVNPDQPVLIDRYLVGKEIEVDAISDGVDVLIPGIMEHIERAGVHSGDSIAVYPTQSLSLTVKDKIVDYTIKLAKSLNIVGLLNIQYVVCDEEVFVLEVNPRSSRTVPFISKITNVPMAKIAMKVILGDTLKNLGYETGVIPEKAGVYVKVPVFSFAKLRSVDITLGPEMKSTGEVMGKDRTLEKALYKGLVASGMNIATHGAVILTVADKDKEEASKIAERFHQIGYRILATEGTARYLIDKAIPVEAIDKIGIDSPNNLLQIIRNGQAQLVINTLTKGKQIARDGFRIRRESVENSVPCLTSLDTAKALLQVLESLVFSTEAMQPLQKVKELIEV</sequence>
<keyword evidence="12 17" id="KW-0665">Pyrimidine biosynthesis</keyword>
<evidence type="ECO:0000256" key="6">
    <source>
        <dbReference type="ARBA" id="ARBA00022605"/>
    </source>
</evidence>
<dbReference type="SUPFAM" id="SSF52440">
    <property type="entry name" value="PreATP-grasp domain"/>
    <property type="match status" value="2"/>
</dbReference>
<feature type="binding site" evidence="17">
    <location>
        <position position="297"/>
    </location>
    <ligand>
        <name>Mn(2+)</name>
        <dbReference type="ChEBI" id="CHEBI:29035"/>
        <label>2</label>
    </ligand>
</feature>
<dbReference type="PROSITE" id="PS51855">
    <property type="entry name" value="MGS"/>
    <property type="match status" value="1"/>
</dbReference>
<dbReference type="FunFam" id="3.40.50.1380:FF:000011">
    <property type="entry name" value="Carbamoyl-phosphate synthase large chain"/>
    <property type="match status" value="1"/>
</dbReference>
<dbReference type="InterPro" id="IPR036914">
    <property type="entry name" value="MGS-like_dom_sf"/>
</dbReference>
<accession>A0AAE3IPQ5</accession>
<comment type="pathway">
    <text evidence="2 17">Amino-acid biosynthesis; L-arginine biosynthesis; carbamoyl phosphate from bicarbonate: step 1/1.</text>
</comment>
<dbReference type="EC" id="6.3.4.16" evidence="17"/>
<dbReference type="SUPFAM" id="SSF52335">
    <property type="entry name" value="Methylglyoxal synthase-like"/>
    <property type="match status" value="1"/>
</dbReference>
<keyword evidence="10 17" id="KW-0067">ATP-binding</keyword>
<keyword evidence="4 17" id="KW-0055">Arginine biosynthesis</keyword>
<feature type="binding site" evidence="17">
    <location>
        <position position="297"/>
    </location>
    <ligand>
        <name>Mg(2+)</name>
        <dbReference type="ChEBI" id="CHEBI:18420"/>
        <label>2</label>
    </ligand>
</feature>
<comment type="catalytic activity">
    <reaction evidence="14 17">
        <text>hydrogencarbonate + NH4(+) + 2 ATP = carbamoyl phosphate + 2 ADP + phosphate + 2 H(+)</text>
        <dbReference type="Rhea" id="RHEA:18029"/>
        <dbReference type="ChEBI" id="CHEBI:15378"/>
        <dbReference type="ChEBI" id="CHEBI:17544"/>
        <dbReference type="ChEBI" id="CHEBI:28938"/>
        <dbReference type="ChEBI" id="CHEBI:30616"/>
        <dbReference type="ChEBI" id="CHEBI:43474"/>
        <dbReference type="ChEBI" id="CHEBI:58228"/>
        <dbReference type="ChEBI" id="CHEBI:456216"/>
        <dbReference type="EC" id="6.3.4.16"/>
    </reaction>
</comment>
<feature type="binding site" evidence="17">
    <location>
        <position position="831"/>
    </location>
    <ligand>
        <name>Mg(2+)</name>
        <dbReference type="ChEBI" id="CHEBI:18420"/>
        <label>3</label>
    </ligand>
</feature>
<feature type="binding site" evidence="17">
    <location>
        <position position="751"/>
    </location>
    <ligand>
        <name>ATP</name>
        <dbReference type="ChEBI" id="CHEBI:30616"/>
        <label>2</label>
    </ligand>
</feature>
<evidence type="ECO:0000313" key="20">
    <source>
        <dbReference type="EMBL" id="MCU9612172.1"/>
    </source>
</evidence>
<gene>
    <name evidence="17 20" type="primary">carB</name>
    <name evidence="20" type="ORF">OEV98_01185</name>
</gene>
<evidence type="ECO:0000256" key="1">
    <source>
        <dbReference type="ARBA" id="ARBA00001936"/>
    </source>
</evidence>
<keyword evidence="5 17" id="KW-0436">Ligase</keyword>
<feature type="binding site" evidence="17">
    <location>
        <position position="831"/>
    </location>
    <ligand>
        <name>Mg(2+)</name>
        <dbReference type="ChEBI" id="CHEBI:18420"/>
        <label>4</label>
    </ligand>
</feature>
<feature type="binding site" evidence="17">
    <location>
        <position position="240"/>
    </location>
    <ligand>
        <name>ATP</name>
        <dbReference type="ChEBI" id="CHEBI:30616"/>
        <label>1</label>
    </ligand>
</feature>
<evidence type="ECO:0000256" key="3">
    <source>
        <dbReference type="ARBA" id="ARBA00009799"/>
    </source>
</evidence>
<feature type="binding site" evidence="17">
    <location>
        <position position="168"/>
    </location>
    <ligand>
        <name>ATP</name>
        <dbReference type="ChEBI" id="CHEBI:30616"/>
        <label>1</label>
    </ligand>
</feature>
<comment type="function">
    <text evidence="17">Large subunit of the glutamine-dependent carbamoyl phosphate synthetase (CPSase). CPSase catalyzes the formation of carbamoyl phosphate from the ammonia moiety of glutamine, carbonate, and phosphate donated by ATP, constituting the first step of 2 biosynthetic pathways, one leading to arginine and/or urea and the other to pyrimidine nucleotides. The large subunit (synthetase) binds the substrates ammonia (free or transferred from glutamine from the small subunit), hydrogencarbonate and ATP and carries out an ATP-coupled ligase reaction, activating hydrogencarbonate by forming carboxy phosphate which reacts with ammonia to form carbamoyl phosphate.</text>
</comment>
<feature type="binding site" evidence="17">
    <location>
        <position position="831"/>
    </location>
    <ligand>
        <name>ATP</name>
        <dbReference type="ChEBI" id="CHEBI:30616"/>
        <label>2</label>
    </ligand>
</feature>
<dbReference type="SMART" id="SM00851">
    <property type="entry name" value="MGS"/>
    <property type="match status" value="1"/>
</dbReference>
<feature type="binding site" evidence="17">
    <location>
        <position position="833"/>
    </location>
    <ligand>
        <name>Mn(2+)</name>
        <dbReference type="ChEBI" id="CHEBI:29035"/>
        <label>4</label>
    </ligand>
</feature>
<dbReference type="SMART" id="SM01096">
    <property type="entry name" value="CPSase_L_D3"/>
    <property type="match status" value="1"/>
</dbReference>
<feature type="binding site" evidence="17">
    <location>
        <position position="779"/>
    </location>
    <ligand>
        <name>ATP</name>
        <dbReference type="ChEBI" id="CHEBI:30616"/>
        <label>2</label>
    </ligand>
</feature>
<comment type="subunit">
    <text evidence="17">Composed of two chains; the small (or glutamine) chain promotes the hydrolysis of glutamine to ammonia, which is used by the large (or ammonia) chain to synthesize carbamoyl phosphate. Tetramer of heterodimers (alpha,beta)4.</text>
</comment>
<protein>
    <recommendedName>
        <fullName evidence="17">Carbamoyl phosphate synthase large chain</fullName>
        <ecNumber evidence="17">6.3.4.16</ecNumber>
        <ecNumber evidence="17">6.3.5.5</ecNumber>
    </recommendedName>
    <alternativeName>
        <fullName evidence="17">Carbamoyl phosphate synthetase ammonia chain</fullName>
    </alternativeName>
</protein>
<dbReference type="FunFam" id="3.30.470.20:FF:000026">
    <property type="entry name" value="Carbamoyl-phosphate synthase large chain"/>
    <property type="match status" value="1"/>
</dbReference>
<feature type="domain" description="MGS-like" evidence="19">
    <location>
        <begin position="929"/>
        <end position="1070"/>
    </location>
</feature>
<dbReference type="GO" id="GO:0006541">
    <property type="term" value="P:glutamine metabolic process"/>
    <property type="evidence" value="ECO:0007669"/>
    <property type="project" value="TreeGrafter"/>
</dbReference>
<comment type="caution">
    <text evidence="20">The sequence shown here is derived from an EMBL/GenBank/DDBJ whole genome shotgun (WGS) entry which is preliminary data.</text>
</comment>
<feature type="binding site" evidence="17">
    <location>
        <position position="777"/>
    </location>
    <ligand>
        <name>ATP</name>
        <dbReference type="ChEBI" id="CHEBI:30616"/>
        <label>2</label>
    </ligand>
</feature>
<dbReference type="PRINTS" id="PR00098">
    <property type="entry name" value="CPSASE"/>
</dbReference>
<feature type="binding site" evidence="17">
    <location>
        <position position="128"/>
    </location>
    <ligand>
        <name>ATP</name>
        <dbReference type="ChEBI" id="CHEBI:30616"/>
        <label>1</label>
    </ligand>
</feature>
<dbReference type="FunFam" id="3.30.1490.20:FF:000001">
    <property type="entry name" value="Carbamoyl-phosphate synthase large chain"/>
    <property type="match status" value="1"/>
</dbReference>
<feature type="binding site" evidence="17">
    <location>
        <position position="283"/>
    </location>
    <ligand>
        <name>ATP</name>
        <dbReference type="ChEBI" id="CHEBI:30616"/>
        <label>1</label>
    </ligand>
</feature>
<dbReference type="NCBIfam" id="NF003671">
    <property type="entry name" value="PRK05294.1"/>
    <property type="match status" value="1"/>
</dbReference>
<dbReference type="FunFam" id="3.30.470.20:FF:000001">
    <property type="entry name" value="Carbamoyl-phosphate synthase large chain"/>
    <property type="match status" value="1"/>
</dbReference>
<dbReference type="CDD" id="cd01424">
    <property type="entry name" value="MGS_CPS_II"/>
    <property type="match status" value="1"/>
</dbReference>
<dbReference type="Pfam" id="PF02786">
    <property type="entry name" value="CPSase_L_D2"/>
    <property type="match status" value="2"/>
</dbReference>
<comment type="catalytic activity">
    <reaction evidence="15 17">
        <text>hydrogencarbonate + L-glutamine + 2 ATP + H2O = carbamoyl phosphate + L-glutamate + 2 ADP + phosphate + 2 H(+)</text>
        <dbReference type="Rhea" id="RHEA:18633"/>
        <dbReference type="ChEBI" id="CHEBI:15377"/>
        <dbReference type="ChEBI" id="CHEBI:15378"/>
        <dbReference type="ChEBI" id="CHEBI:17544"/>
        <dbReference type="ChEBI" id="CHEBI:29985"/>
        <dbReference type="ChEBI" id="CHEBI:30616"/>
        <dbReference type="ChEBI" id="CHEBI:43474"/>
        <dbReference type="ChEBI" id="CHEBI:58228"/>
        <dbReference type="ChEBI" id="CHEBI:58359"/>
        <dbReference type="ChEBI" id="CHEBI:456216"/>
        <dbReference type="EC" id="6.3.5.5"/>
    </reaction>
</comment>
<comment type="cofactor">
    <cofactor evidence="1">
        <name>Mn(2+)</name>
        <dbReference type="ChEBI" id="CHEBI:29035"/>
    </cofactor>
</comment>
<comment type="domain">
    <text evidence="17">The large subunit is composed of 2 ATP-grasp domains that are involved in binding the 2 ATP molecules needed for carbamoyl phosphate synthesis. The N-terminal ATP-grasp domain (referred to as the carboxyphosphate synthetic component) catalyzes the ATP-dependent phosphorylation of hydrogencarbonate to carboxyphosphate and the subsequent nucleophilic attack by ammonia to form a carbamate intermediate. The C-terminal ATP-grasp domain (referred to as the carbamoyl phosphate synthetic component) then catalyzes the phosphorylation of carbamate with the second ATP to form the end product carbamoyl phosphate. The reactive and unstable enzyme intermediates are sequentially channeled from one active site to the next through the interior of the protein over a distance of at least 96 A.</text>
</comment>
<dbReference type="InterPro" id="IPR036897">
    <property type="entry name" value="CarbamoylP_synth_lsu_oligo_sf"/>
</dbReference>
<feature type="binding site" evidence="17">
    <location>
        <position position="283"/>
    </location>
    <ligand>
        <name>Mn(2+)</name>
        <dbReference type="ChEBI" id="CHEBI:29035"/>
        <label>1</label>
    </ligand>
</feature>
<feature type="domain" description="ATP-grasp" evidence="18">
    <location>
        <begin position="132"/>
        <end position="326"/>
    </location>
</feature>
<dbReference type="SUPFAM" id="SSF48108">
    <property type="entry name" value="Carbamoyl phosphate synthetase, large subunit connection domain"/>
    <property type="match status" value="1"/>
</dbReference>
<feature type="binding site" evidence="17">
    <location>
        <position position="297"/>
    </location>
    <ligand>
        <name>Mn(2+)</name>
        <dbReference type="ChEBI" id="CHEBI:29035"/>
        <label>1</label>
    </ligand>
</feature>
<dbReference type="Pfam" id="PF02787">
    <property type="entry name" value="CPSase_L_D3"/>
    <property type="match status" value="1"/>
</dbReference>
<feature type="binding site" evidence="17">
    <location>
        <position position="831"/>
    </location>
    <ligand>
        <name>Mn(2+)</name>
        <dbReference type="ChEBI" id="CHEBI:29035"/>
        <label>4</label>
    </ligand>
</feature>
<dbReference type="PROSITE" id="PS00867">
    <property type="entry name" value="CPSASE_2"/>
    <property type="match status" value="2"/>
</dbReference>
<feature type="binding site" evidence="17">
    <location>
        <position position="297"/>
    </location>
    <ligand>
        <name>Mg(2+)</name>
        <dbReference type="ChEBI" id="CHEBI:18420"/>
        <label>1</label>
    </ligand>
</feature>
<evidence type="ECO:0000256" key="12">
    <source>
        <dbReference type="ARBA" id="ARBA00022975"/>
    </source>
</evidence>
<feature type="binding site" evidence="17">
    <location>
        <position position="778"/>
    </location>
    <ligand>
        <name>ATP</name>
        <dbReference type="ChEBI" id="CHEBI:30616"/>
        <label>2</label>
    </ligand>
</feature>
<dbReference type="EC" id="6.3.5.5" evidence="17"/>
<evidence type="ECO:0000256" key="11">
    <source>
        <dbReference type="ARBA" id="ARBA00022842"/>
    </source>
</evidence>
<dbReference type="Gene3D" id="3.40.50.1380">
    <property type="entry name" value="Methylglyoxal synthase-like domain"/>
    <property type="match status" value="1"/>
</dbReference>
<dbReference type="InterPro" id="IPR033937">
    <property type="entry name" value="MGS_CPS_CarB"/>
</dbReference>
<evidence type="ECO:0000313" key="21">
    <source>
        <dbReference type="Proteomes" id="UP001209318"/>
    </source>
</evidence>
<dbReference type="GO" id="GO:0046872">
    <property type="term" value="F:metal ion binding"/>
    <property type="evidence" value="ECO:0007669"/>
    <property type="project" value="UniProtKB-KW"/>
</dbReference>
<dbReference type="SUPFAM" id="SSF56059">
    <property type="entry name" value="Glutathione synthetase ATP-binding domain-like"/>
    <property type="match status" value="2"/>
</dbReference>
<feature type="binding site" evidence="17">
    <location>
        <position position="299"/>
    </location>
    <ligand>
        <name>Mn(2+)</name>
        <dbReference type="ChEBI" id="CHEBI:29035"/>
        <label>2</label>
    </ligand>
</feature>
<keyword evidence="9 17" id="KW-0547">Nucleotide-binding</keyword>
<dbReference type="InterPro" id="IPR011761">
    <property type="entry name" value="ATP-grasp"/>
</dbReference>
<dbReference type="PANTHER" id="PTHR11405:SF53">
    <property type="entry name" value="CARBAMOYL-PHOSPHATE SYNTHASE [AMMONIA], MITOCHONDRIAL"/>
    <property type="match status" value="1"/>
</dbReference>
<evidence type="ECO:0000256" key="14">
    <source>
        <dbReference type="ARBA" id="ARBA00047359"/>
    </source>
</evidence>
<dbReference type="NCBIfam" id="NF009455">
    <property type="entry name" value="PRK12815.1"/>
    <property type="match status" value="1"/>
</dbReference>
<feature type="binding site" evidence="17">
    <location>
        <position position="747"/>
    </location>
    <ligand>
        <name>ATP</name>
        <dbReference type="ChEBI" id="CHEBI:30616"/>
        <label>2</label>
    </ligand>
</feature>
<comment type="caution">
    <text evidence="17">Lacks conserved residue(s) required for the propagation of feature annotation.</text>
</comment>
<feature type="binding site" evidence="17">
    <location>
        <position position="745"/>
    </location>
    <ligand>
        <name>ATP</name>
        <dbReference type="ChEBI" id="CHEBI:30616"/>
        <label>2</label>
    </ligand>
</feature>
<dbReference type="Pfam" id="PF02142">
    <property type="entry name" value="MGS"/>
    <property type="match status" value="1"/>
</dbReference>
<feature type="binding site" evidence="17">
    <location>
        <position position="819"/>
    </location>
    <ligand>
        <name>Mg(2+)</name>
        <dbReference type="ChEBI" id="CHEBI:18420"/>
        <label>3</label>
    </ligand>
</feature>
<feature type="region of interest" description="Carbamoyl phosphate synthetic domain" evidence="17">
    <location>
        <begin position="546"/>
        <end position="928"/>
    </location>
</feature>
<dbReference type="AlphaFoldDB" id="A0AAE3IPQ5"/>
<dbReference type="HAMAP" id="MF_01210_B">
    <property type="entry name" value="CPSase_L_chain_B"/>
    <property type="match status" value="1"/>
</dbReference>
<proteinExistence type="inferred from homology"/>
<comment type="cofactor">
    <cofactor evidence="17">
        <name>Mg(2+)</name>
        <dbReference type="ChEBI" id="CHEBI:18420"/>
    </cofactor>
    <cofactor evidence="17">
        <name>Mn(2+)</name>
        <dbReference type="ChEBI" id="CHEBI:29035"/>
    </cofactor>
    <text evidence="17">Binds 4 Mg(2+) or Mn(2+) ions per subunit.</text>
</comment>
<comment type="function">
    <text evidence="16">Small subunit of the glutamine-dependent carbamoyl phosphate synthetase (CPSase). CPSase catalyzes the formation of carbamoyl phosphate from the ammonia moiety of glutamine, carbonate, and phosphate donated by ATP, constituting the first step of the biosynthetic pathway leading to pyrimidine nucleotides. The large subunit (synthetase) binds the substrates ammonia (free or transferred from glutamine from the small subunit), hydrogencarbonate and ATP and carries out an ATP-coupled ligase reaction, activating hydrogencarbonate by forming carboxy phosphate which reacts with ammonia to form carbamoyl phosphate.</text>
</comment>
<keyword evidence="13" id="KW-0464">Manganese</keyword>
<keyword evidence="21" id="KW-1185">Reference proteome</keyword>
<evidence type="ECO:0000259" key="18">
    <source>
        <dbReference type="PROSITE" id="PS50975"/>
    </source>
</evidence>
<dbReference type="InterPro" id="IPR005480">
    <property type="entry name" value="CPSase_lsu_oligo"/>
</dbReference>
<feature type="binding site" evidence="17">
    <location>
        <position position="174"/>
    </location>
    <ligand>
        <name>ATP</name>
        <dbReference type="ChEBI" id="CHEBI:30616"/>
        <label>1</label>
    </ligand>
</feature>
<dbReference type="Pfam" id="PF25596">
    <property type="entry name" value="CPSase_L_D1"/>
    <property type="match status" value="2"/>
</dbReference>